<dbReference type="SUPFAM" id="SSF53335">
    <property type="entry name" value="S-adenosyl-L-methionine-dependent methyltransferases"/>
    <property type="match status" value="1"/>
</dbReference>
<dbReference type="Gene3D" id="3.40.50.150">
    <property type="entry name" value="Vaccinia Virus protein VP39"/>
    <property type="match status" value="1"/>
</dbReference>
<accession>A0ABN9SUX9</accession>
<dbReference type="InterPro" id="IPR011990">
    <property type="entry name" value="TPR-like_helical_dom_sf"/>
</dbReference>
<organism evidence="1 2">
    <name type="scientific">Prorocentrum cordatum</name>
    <dbReference type="NCBI Taxonomy" id="2364126"/>
    <lineage>
        <taxon>Eukaryota</taxon>
        <taxon>Sar</taxon>
        <taxon>Alveolata</taxon>
        <taxon>Dinophyceae</taxon>
        <taxon>Prorocentrales</taxon>
        <taxon>Prorocentraceae</taxon>
        <taxon>Prorocentrum</taxon>
    </lineage>
</organism>
<dbReference type="PANTHER" id="PTHR37426:SF1">
    <property type="entry name" value="RIBOSOMAL RNA LARGE SUBUNIT METHYLTRANSFERASE J"/>
    <property type="match status" value="1"/>
</dbReference>
<proteinExistence type="predicted"/>
<dbReference type="EMBL" id="CAUYUJ010013448">
    <property type="protein sequence ID" value="CAK0836242.1"/>
    <property type="molecule type" value="Genomic_DNA"/>
</dbReference>
<comment type="caution">
    <text evidence="1">The sequence shown here is derived from an EMBL/GenBank/DDBJ whole genome shotgun (WGS) entry which is preliminary data.</text>
</comment>
<evidence type="ECO:0000313" key="1">
    <source>
        <dbReference type="EMBL" id="CAK0836242.1"/>
    </source>
</evidence>
<dbReference type="Pfam" id="PF04378">
    <property type="entry name" value="RsmJ"/>
    <property type="match status" value="1"/>
</dbReference>
<dbReference type="Proteomes" id="UP001189429">
    <property type="component" value="Unassembled WGS sequence"/>
</dbReference>
<sequence>MCKAKVEPDVISYGAGILACEKGRQWQQGMSLLREMWKAKLGTQVISYNAGIDAVPAHYAAIRACEVCGQWAKALDLLDSMLGARVDPTAANNPDAGRYLHVFQAGGPMDVFKHVVLVALLQQMTAVADPFTFVDAHAGAGVYDLSSEESLRYRRFEEGVLRLSHAADRSGIGLVADYLDAVWRCNHALGASPCALSLYPGSPALACHWLRPQDSAVFFEAAADAYECLRRSVALLGRDAGRRLALLRDDSYLRLALGPPPWPGGRQLVLIDPPYDSVQSHATWNVYVVRRLLQRSPSACVALWYPLVDEEQVASLHGQVRSITACSVLVAEMRLERGLSRGAALQGSGMLVVNPPPAVHAQLLATLPGLGGALRAPDYRVLWL</sequence>
<name>A0ABN9SUX9_9DINO</name>
<dbReference type="PROSITE" id="PS51257">
    <property type="entry name" value="PROKAR_LIPOPROTEIN"/>
    <property type="match status" value="1"/>
</dbReference>
<dbReference type="InterPro" id="IPR029063">
    <property type="entry name" value="SAM-dependent_MTases_sf"/>
</dbReference>
<reference evidence="1" key="1">
    <citation type="submission" date="2023-10" db="EMBL/GenBank/DDBJ databases">
        <authorList>
            <person name="Chen Y."/>
            <person name="Shah S."/>
            <person name="Dougan E. K."/>
            <person name="Thang M."/>
            <person name="Chan C."/>
        </authorList>
    </citation>
    <scope>NUCLEOTIDE SEQUENCE [LARGE SCALE GENOMIC DNA]</scope>
</reference>
<dbReference type="Gene3D" id="1.25.40.10">
    <property type="entry name" value="Tetratricopeptide repeat domain"/>
    <property type="match status" value="1"/>
</dbReference>
<evidence type="ECO:0000313" key="2">
    <source>
        <dbReference type="Proteomes" id="UP001189429"/>
    </source>
</evidence>
<protein>
    <submittedName>
        <fullName evidence="1">Uncharacterized protein</fullName>
    </submittedName>
</protein>
<gene>
    <name evidence="1" type="ORF">PCOR1329_LOCUS32804</name>
</gene>
<keyword evidence="2" id="KW-1185">Reference proteome</keyword>
<dbReference type="InterPro" id="IPR007473">
    <property type="entry name" value="RlmJ"/>
</dbReference>
<dbReference type="PANTHER" id="PTHR37426">
    <property type="entry name" value="RIBOSOMAL RNA LARGE SUBUNIT METHYLTRANSFERASE J"/>
    <property type="match status" value="1"/>
</dbReference>